<gene>
    <name evidence="1" type="ORF">NBRC116591_06390</name>
</gene>
<dbReference type="Pfam" id="PF22396">
    <property type="entry name" value="DUF6976"/>
    <property type="match status" value="1"/>
</dbReference>
<dbReference type="InterPro" id="IPR054249">
    <property type="entry name" value="DUF6976"/>
</dbReference>
<proteinExistence type="predicted"/>
<evidence type="ECO:0000313" key="2">
    <source>
        <dbReference type="Proteomes" id="UP001465153"/>
    </source>
</evidence>
<dbReference type="RefSeq" id="WP_233087469.1">
    <property type="nucleotide sequence ID" value="NZ_BAABWN010000002.1"/>
</dbReference>
<protein>
    <submittedName>
        <fullName evidence="1">Uncharacterized protein</fullName>
    </submittedName>
</protein>
<sequence length="338" mass="36886">MSGEGLVTFSNKMATKEEVIELISAGEYLVISGDEAVLDGLPSGNWIAGTIPYFMAHDGGRVDQTMLHVNIISGFAASARPHLTLYDVNSVSRIATEAPEHGFTILLLPGESEVHTEYAQNAPDYANMYFSPIIGWVSGFPIDEIGERTAKVGFGPASGMLSNNHAVAIHVQLPEEQTAQIKTVNLFEQGDGPAITFKQTGFEVTSCEVNGQSWNFAEYVTENHIDVRWPLVADYAGVLVNVAILDVSREDAKFYAPVFPDIEYKFAKPVDDYIAKFDKALSQADMSNIGFSCNSLLNLLYCDLEGKKTGDITGPMAFGEIAYQNLTQTLVYLTLDTL</sequence>
<comment type="caution">
    <text evidence="1">The sequence shown here is derived from an EMBL/GenBank/DDBJ whole genome shotgun (WGS) entry which is preliminary data.</text>
</comment>
<dbReference type="EMBL" id="BAABWN010000002">
    <property type="protein sequence ID" value="GAA6166829.1"/>
    <property type="molecule type" value="Genomic_DNA"/>
</dbReference>
<keyword evidence="2" id="KW-1185">Reference proteome</keyword>
<dbReference type="Proteomes" id="UP001465153">
    <property type="component" value="Unassembled WGS sequence"/>
</dbReference>
<reference evidence="1 2" key="1">
    <citation type="submission" date="2024-04" db="EMBL/GenBank/DDBJ databases">
        <title>Draft genome sequence of Sessilibacter corallicola NBRC 116591.</title>
        <authorList>
            <person name="Miyakawa T."/>
            <person name="Kusuya Y."/>
            <person name="Miura T."/>
        </authorList>
    </citation>
    <scope>NUCLEOTIDE SEQUENCE [LARGE SCALE GENOMIC DNA]</scope>
    <source>
        <strain evidence="1 2">KU-00831-HH</strain>
    </source>
</reference>
<evidence type="ECO:0000313" key="1">
    <source>
        <dbReference type="EMBL" id="GAA6166829.1"/>
    </source>
</evidence>
<accession>A0ABQ0A596</accession>
<organism evidence="1 2">
    <name type="scientific">Sessilibacter corallicola</name>
    <dbReference type="NCBI Taxonomy" id="2904075"/>
    <lineage>
        <taxon>Bacteria</taxon>
        <taxon>Pseudomonadati</taxon>
        <taxon>Pseudomonadota</taxon>
        <taxon>Gammaproteobacteria</taxon>
        <taxon>Cellvibrionales</taxon>
        <taxon>Cellvibrionaceae</taxon>
        <taxon>Sessilibacter</taxon>
    </lineage>
</organism>
<name>A0ABQ0A596_9GAMM</name>